<accession>A0ABV6R150</accession>
<evidence type="ECO:0000256" key="1">
    <source>
        <dbReference type="ARBA" id="ARBA00001946"/>
    </source>
</evidence>
<name>A0ABV6R150_9CAUL</name>
<organism evidence="9 10">
    <name type="scientific">Brevundimonas balnearis</name>
    <dbReference type="NCBI Taxonomy" id="1572858"/>
    <lineage>
        <taxon>Bacteria</taxon>
        <taxon>Pseudomonadati</taxon>
        <taxon>Pseudomonadota</taxon>
        <taxon>Alphaproteobacteria</taxon>
        <taxon>Caulobacterales</taxon>
        <taxon>Caulobacteraceae</taxon>
        <taxon>Brevundimonas</taxon>
    </lineage>
</organism>
<dbReference type="PANTHER" id="PTHR33653:SF1">
    <property type="entry name" value="RIBONUCLEASE VAPC2"/>
    <property type="match status" value="1"/>
</dbReference>
<protein>
    <submittedName>
        <fullName evidence="9">PIN domain-containing protein</fullName>
    </submittedName>
</protein>
<dbReference type="Pfam" id="PF01850">
    <property type="entry name" value="PIN"/>
    <property type="match status" value="1"/>
</dbReference>
<sequence length="126" mass="13566">MTILLDTSVAIPVRDGDPAVLSRLAKLEETLAVSIVTVVELQGGLAMDDSAVRRARLDLLLRELRVLAFGQREAAAYGDIVMKAGYSRRKVLVRMIAAQAMTAGATLVTLNPGDFRDIEGLAVEGW</sequence>
<comment type="cofactor">
    <cofactor evidence="1">
        <name>Mg(2+)</name>
        <dbReference type="ChEBI" id="CHEBI:18420"/>
    </cofactor>
</comment>
<keyword evidence="3" id="KW-0540">Nuclease</keyword>
<feature type="domain" description="PIN" evidence="8">
    <location>
        <begin position="3"/>
        <end position="119"/>
    </location>
</feature>
<dbReference type="SUPFAM" id="SSF88723">
    <property type="entry name" value="PIN domain-like"/>
    <property type="match status" value="1"/>
</dbReference>
<dbReference type="InterPro" id="IPR050556">
    <property type="entry name" value="Type_II_TA_system_RNase"/>
</dbReference>
<evidence type="ECO:0000256" key="4">
    <source>
        <dbReference type="ARBA" id="ARBA00022723"/>
    </source>
</evidence>
<keyword evidence="6" id="KW-0460">Magnesium</keyword>
<dbReference type="Proteomes" id="UP001589906">
    <property type="component" value="Unassembled WGS sequence"/>
</dbReference>
<evidence type="ECO:0000313" key="9">
    <source>
        <dbReference type="EMBL" id="MFC0633345.1"/>
    </source>
</evidence>
<evidence type="ECO:0000256" key="5">
    <source>
        <dbReference type="ARBA" id="ARBA00022801"/>
    </source>
</evidence>
<evidence type="ECO:0000256" key="2">
    <source>
        <dbReference type="ARBA" id="ARBA00022649"/>
    </source>
</evidence>
<keyword evidence="5" id="KW-0378">Hydrolase</keyword>
<keyword evidence="2" id="KW-1277">Toxin-antitoxin system</keyword>
<dbReference type="PANTHER" id="PTHR33653">
    <property type="entry name" value="RIBONUCLEASE VAPC2"/>
    <property type="match status" value="1"/>
</dbReference>
<gene>
    <name evidence="9" type="ORF">ACFFGE_05550</name>
</gene>
<dbReference type="InterPro" id="IPR029060">
    <property type="entry name" value="PIN-like_dom_sf"/>
</dbReference>
<comment type="caution">
    <text evidence="9">The sequence shown here is derived from an EMBL/GenBank/DDBJ whole genome shotgun (WGS) entry which is preliminary data.</text>
</comment>
<evidence type="ECO:0000256" key="7">
    <source>
        <dbReference type="ARBA" id="ARBA00038093"/>
    </source>
</evidence>
<evidence type="ECO:0000313" key="10">
    <source>
        <dbReference type="Proteomes" id="UP001589906"/>
    </source>
</evidence>
<evidence type="ECO:0000259" key="8">
    <source>
        <dbReference type="Pfam" id="PF01850"/>
    </source>
</evidence>
<dbReference type="EMBL" id="JBHLSW010000003">
    <property type="protein sequence ID" value="MFC0633345.1"/>
    <property type="molecule type" value="Genomic_DNA"/>
</dbReference>
<dbReference type="RefSeq" id="WP_376835111.1">
    <property type="nucleotide sequence ID" value="NZ_JBHLSW010000003.1"/>
</dbReference>
<proteinExistence type="inferred from homology"/>
<dbReference type="Gene3D" id="3.40.50.1010">
    <property type="entry name" value="5'-nuclease"/>
    <property type="match status" value="1"/>
</dbReference>
<dbReference type="InterPro" id="IPR002716">
    <property type="entry name" value="PIN_dom"/>
</dbReference>
<evidence type="ECO:0000256" key="3">
    <source>
        <dbReference type="ARBA" id="ARBA00022722"/>
    </source>
</evidence>
<evidence type="ECO:0000256" key="6">
    <source>
        <dbReference type="ARBA" id="ARBA00022842"/>
    </source>
</evidence>
<keyword evidence="4" id="KW-0479">Metal-binding</keyword>
<keyword evidence="10" id="KW-1185">Reference proteome</keyword>
<reference evidence="9 10" key="1">
    <citation type="submission" date="2024-09" db="EMBL/GenBank/DDBJ databases">
        <authorList>
            <person name="Sun Q."/>
            <person name="Mori K."/>
        </authorList>
    </citation>
    <scope>NUCLEOTIDE SEQUENCE [LARGE SCALE GENOMIC DNA]</scope>
    <source>
        <strain evidence="9 10">NCAIM B.02621</strain>
    </source>
</reference>
<comment type="similarity">
    <text evidence="7">Belongs to the PINc/VapC protein family.</text>
</comment>